<keyword evidence="1" id="KW-1133">Transmembrane helix</keyword>
<reference evidence="2 3" key="1">
    <citation type="submission" date="2019-05" db="EMBL/GenBank/DDBJ databases">
        <title>Another draft genome of Portunus trituberculatus and its Hox gene families provides insights of decapod evolution.</title>
        <authorList>
            <person name="Jeong J.-H."/>
            <person name="Song I."/>
            <person name="Kim S."/>
            <person name="Choi T."/>
            <person name="Kim D."/>
            <person name="Ryu S."/>
            <person name="Kim W."/>
        </authorList>
    </citation>
    <scope>NUCLEOTIDE SEQUENCE [LARGE SCALE GENOMIC DNA]</scope>
    <source>
        <tissue evidence="2">Muscle</tissue>
    </source>
</reference>
<gene>
    <name evidence="2" type="ORF">E2C01_066525</name>
</gene>
<evidence type="ECO:0000256" key="1">
    <source>
        <dbReference type="SAM" id="Phobius"/>
    </source>
</evidence>
<dbReference type="AlphaFoldDB" id="A0A5B7HSJ6"/>
<evidence type="ECO:0000313" key="2">
    <source>
        <dbReference type="EMBL" id="MPC72227.1"/>
    </source>
</evidence>
<name>A0A5B7HSJ6_PORTR</name>
<dbReference type="Proteomes" id="UP000324222">
    <property type="component" value="Unassembled WGS sequence"/>
</dbReference>
<organism evidence="2 3">
    <name type="scientific">Portunus trituberculatus</name>
    <name type="common">Swimming crab</name>
    <name type="synonym">Neptunus trituberculatus</name>
    <dbReference type="NCBI Taxonomy" id="210409"/>
    <lineage>
        <taxon>Eukaryota</taxon>
        <taxon>Metazoa</taxon>
        <taxon>Ecdysozoa</taxon>
        <taxon>Arthropoda</taxon>
        <taxon>Crustacea</taxon>
        <taxon>Multicrustacea</taxon>
        <taxon>Malacostraca</taxon>
        <taxon>Eumalacostraca</taxon>
        <taxon>Eucarida</taxon>
        <taxon>Decapoda</taxon>
        <taxon>Pleocyemata</taxon>
        <taxon>Brachyura</taxon>
        <taxon>Eubrachyura</taxon>
        <taxon>Portunoidea</taxon>
        <taxon>Portunidae</taxon>
        <taxon>Portuninae</taxon>
        <taxon>Portunus</taxon>
    </lineage>
</organism>
<feature type="transmembrane region" description="Helical" evidence="1">
    <location>
        <begin position="28"/>
        <end position="61"/>
    </location>
</feature>
<dbReference type="EMBL" id="VSRR010034357">
    <property type="protein sequence ID" value="MPC72227.1"/>
    <property type="molecule type" value="Genomic_DNA"/>
</dbReference>
<keyword evidence="3" id="KW-1185">Reference proteome</keyword>
<evidence type="ECO:0000313" key="3">
    <source>
        <dbReference type="Proteomes" id="UP000324222"/>
    </source>
</evidence>
<keyword evidence="1" id="KW-0472">Membrane</keyword>
<comment type="caution">
    <text evidence="2">The sequence shown here is derived from an EMBL/GenBank/DDBJ whole genome shotgun (WGS) entry which is preliminary data.</text>
</comment>
<proteinExistence type="predicted"/>
<keyword evidence="1" id="KW-0812">Transmembrane</keyword>
<sequence>MRTWALELPGCDGAVESLIPLFPPLPLLLHLVLGLLLAHVLLPPMFLGAKLLGGFVGLSLVGRGSKLGSSMFQSAVIISMHK</sequence>
<protein>
    <submittedName>
        <fullName evidence="2">Uncharacterized protein</fullName>
    </submittedName>
</protein>
<accession>A0A5B7HSJ6</accession>